<gene>
    <name evidence="10" type="ORF">GJA_4080</name>
</gene>
<name>W0VAQ2_9BURK</name>
<keyword evidence="3" id="KW-0436">Ligase</keyword>
<dbReference type="GO" id="GO:0016020">
    <property type="term" value="C:membrane"/>
    <property type="evidence" value="ECO:0007669"/>
    <property type="project" value="UniProtKB-SubCell"/>
</dbReference>
<evidence type="ECO:0000256" key="6">
    <source>
        <dbReference type="ARBA" id="ARBA00039545"/>
    </source>
</evidence>
<dbReference type="PATRIC" id="fig|1349767.4.peg.657"/>
<dbReference type="InterPro" id="IPR050237">
    <property type="entry name" value="ATP-dep_AMP-bd_enzyme"/>
</dbReference>
<dbReference type="PANTHER" id="PTHR43767:SF8">
    <property type="entry name" value="LONG-CHAIN-FATTY-ACID--COA LIGASE"/>
    <property type="match status" value="1"/>
</dbReference>
<comment type="subcellular location">
    <subcellularLocation>
        <location evidence="1">Membrane</location>
        <topology evidence="1">Peripheral membrane protein</topology>
    </subcellularLocation>
</comment>
<evidence type="ECO:0000256" key="4">
    <source>
        <dbReference type="ARBA" id="ARBA00023136"/>
    </source>
</evidence>
<dbReference type="eggNOG" id="COG0318">
    <property type="taxonomic scope" value="Bacteria"/>
</dbReference>
<comment type="pathway">
    <text evidence="2">Lipid metabolism; fatty acid beta-oxidation.</text>
</comment>
<dbReference type="Pfam" id="PF13193">
    <property type="entry name" value="AMP-binding_C"/>
    <property type="match status" value="1"/>
</dbReference>
<dbReference type="EC" id="6.2.1.3" evidence="5"/>
<dbReference type="Gene3D" id="3.30.300.30">
    <property type="match status" value="1"/>
</dbReference>
<evidence type="ECO:0000313" key="11">
    <source>
        <dbReference type="Proteomes" id="UP000027604"/>
    </source>
</evidence>
<dbReference type="HOGENOM" id="CLU_000022_59_9_4"/>
<proteinExistence type="predicted"/>
<dbReference type="PROSITE" id="PS00455">
    <property type="entry name" value="AMP_BINDING"/>
    <property type="match status" value="1"/>
</dbReference>
<sequence>MESKRWLEAYPTGIPHHIDIAALATLDRQIERSFRLFTERPAASCLGETVTYGQLDKLSQQLAAYLQQQGISQGDRIALILPTCNAFLVGLCAALRSGLVVVAINPLYTPRELQHQLQDSGATCAIVADMLVEPLRGIVPRTPLKVVLSAPLVGIAKASESLMPSGDAIVPLASAIFQVGSRAPASVAISPASHAFLQYTGGTTGVSKGAVLTHRCFAASLAQMRSWAGAALEAYGASIITPLPLYHIYPLATTVFALTMGACSRLVPNPREPGTVIAEMGRQPFEMMIGVNTLFSGLLNMPGLAEVDFSKTQLVTAAGASVQAAVAQRWTAAGGIPITEVYGLSETAPSTTFNPWGCNGTIGMPVPSTDVRIVDAEEQDVPIGQPGELILKGPQLFEGYWNCVEETVRAFTADGWFRTGDIVVMDKQGSMTMVDRKKDMILVSGFNVYPTEIEGVVSMMEEVLECCCIGTPDARSGEVPHLFVIPRNPGVTTQSIEAYCRANLAAYKVPRHITLLDSLPKSAIGKVLRRKLRSELTKEGE</sequence>
<dbReference type="AlphaFoldDB" id="W0VAQ2"/>
<keyword evidence="11" id="KW-1185">Reference proteome</keyword>
<feature type="domain" description="AMP-dependent synthetase/ligase" evidence="8">
    <location>
        <begin position="32"/>
        <end position="401"/>
    </location>
</feature>
<evidence type="ECO:0000256" key="1">
    <source>
        <dbReference type="ARBA" id="ARBA00004170"/>
    </source>
</evidence>
<dbReference type="PANTHER" id="PTHR43767">
    <property type="entry name" value="LONG-CHAIN-FATTY-ACID--COA LIGASE"/>
    <property type="match status" value="1"/>
</dbReference>
<dbReference type="Pfam" id="PF00501">
    <property type="entry name" value="AMP-binding"/>
    <property type="match status" value="1"/>
</dbReference>
<dbReference type="Gene3D" id="3.40.50.12780">
    <property type="entry name" value="N-terminal domain of ligase-like"/>
    <property type="match status" value="1"/>
</dbReference>
<dbReference type="STRING" id="1349767.GJA_4080"/>
<reference evidence="10 11" key="1">
    <citation type="journal article" date="2015" name="Genome Announc.">
        <title>Genome Sequence of Mushroom Soft-Rot Pathogen Janthinobacterium agaricidamnosum.</title>
        <authorList>
            <person name="Graupner K."/>
            <person name="Lackner G."/>
            <person name="Hertweck C."/>
        </authorList>
    </citation>
    <scope>NUCLEOTIDE SEQUENCE [LARGE SCALE GENOMIC DNA]</scope>
    <source>
        <strain evidence="11">NBRC 102515 / DSM 9628</strain>
    </source>
</reference>
<feature type="domain" description="AMP-binding enzyme C-terminal" evidence="9">
    <location>
        <begin position="452"/>
        <end position="526"/>
    </location>
</feature>
<evidence type="ECO:0000256" key="2">
    <source>
        <dbReference type="ARBA" id="ARBA00005005"/>
    </source>
</evidence>
<dbReference type="OrthoDB" id="9766486at2"/>
<keyword evidence="4" id="KW-0472">Membrane</keyword>
<dbReference type="GO" id="GO:0004467">
    <property type="term" value="F:long-chain fatty acid-CoA ligase activity"/>
    <property type="evidence" value="ECO:0007669"/>
    <property type="project" value="UniProtKB-EC"/>
</dbReference>
<evidence type="ECO:0000256" key="5">
    <source>
        <dbReference type="ARBA" id="ARBA00026121"/>
    </source>
</evidence>
<dbReference type="InterPro" id="IPR020845">
    <property type="entry name" value="AMP-binding_CS"/>
</dbReference>
<dbReference type="InterPro" id="IPR042099">
    <property type="entry name" value="ANL_N_sf"/>
</dbReference>
<dbReference type="RefSeq" id="WP_038495289.1">
    <property type="nucleotide sequence ID" value="NZ_BCTH01000015.1"/>
</dbReference>
<dbReference type="SUPFAM" id="SSF56801">
    <property type="entry name" value="Acetyl-CoA synthetase-like"/>
    <property type="match status" value="1"/>
</dbReference>
<dbReference type="InterPro" id="IPR045851">
    <property type="entry name" value="AMP-bd_C_sf"/>
</dbReference>
<dbReference type="InterPro" id="IPR000873">
    <property type="entry name" value="AMP-dep_synth/lig_dom"/>
</dbReference>
<evidence type="ECO:0000256" key="7">
    <source>
        <dbReference type="ARBA" id="ARBA00042773"/>
    </source>
</evidence>
<dbReference type="KEGG" id="jag:GJA_4080"/>
<protein>
    <recommendedName>
        <fullName evidence="6">Long-chain-fatty-acid--CoA ligase</fullName>
        <ecNumber evidence="5">6.2.1.3</ecNumber>
    </recommendedName>
    <alternativeName>
        <fullName evidence="7">Long-chain acyl-CoA synthetase</fullName>
    </alternativeName>
</protein>
<dbReference type="EMBL" id="HG322949">
    <property type="protein sequence ID" value="CDG84690.1"/>
    <property type="molecule type" value="Genomic_DNA"/>
</dbReference>
<evidence type="ECO:0000259" key="9">
    <source>
        <dbReference type="Pfam" id="PF13193"/>
    </source>
</evidence>
<dbReference type="Proteomes" id="UP000027604">
    <property type="component" value="Chromosome I"/>
</dbReference>
<organism evidence="10 11">
    <name type="scientific">Janthinobacterium agaricidamnosum NBRC 102515 = DSM 9628</name>
    <dbReference type="NCBI Taxonomy" id="1349767"/>
    <lineage>
        <taxon>Bacteria</taxon>
        <taxon>Pseudomonadati</taxon>
        <taxon>Pseudomonadota</taxon>
        <taxon>Betaproteobacteria</taxon>
        <taxon>Burkholderiales</taxon>
        <taxon>Oxalobacteraceae</taxon>
        <taxon>Janthinobacterium</taxon>
    </lineage>
</organism>
<evidence type="ECO:0000256" key="3">
    <source>
        <dbReference type="ARBA" id="ARBA00022598"/>
    </source>
</evidence>
<dbReference type="InterPro" id="IPR025110">
    <property type="entry name" value="AMP-bd_C"/>
</dbReference>
<evidence type="ECO:0000313" key="10">
    <source>
        <dbReference type="EMBL" id="CDG84690.1"/>
    </source>
</evidence>
<evidence type="ECO:0000259" key="8">
    <source>
        <dbReference type="Pfam" id="PF00501"/>
    </source>
</evidence>
<accession>W0VAQ2</accession>